<proteinExistence type="predicted"/>
<gene>
    <name evidence="1" type="ORF">H3L94_04400</name>
</gene>
<dbReference type="AlphaFoldDB" id="A0A7D7NDK9"/>
<evidence type="ECO:0000313" key="2">
    <source>
        <dbReference type="Proteomes" id="UP000514752"/>
    </source>
</evidence>
<organism evidence="1 2">
    <name type="scientific">Neisseria shayeganii</name>
    <dbReference type="NCBI Taxonomy" id="607712"/>
    <lineage>
        <taxon>Bacteria</taxon>
        <taxon>Pseudomonadati</taxon>
        <taxon>Pseudomonadota</taxon>
        <taxon>Betaproteobacteria</taxon>
        <taxon>Neisseriales</taxon>
        <taxon>Neisseriaceae</taxon>
        <taxon>Neisseria</taxon>
    </lineage>
</organism>
<dbReference type="KEGG" id="nsg:H3L94_04400"/>
<dbReference type="EMBL" id="CP059567">
    <property type="protein sequence ID" value="QMT41598.1"/>
    <property type="molecule type" value="Genomic_DNA"/>
</dbReference>
<dbReference type="Proteomes" id="UP000514752">
    <property type="component" value="Chromosome"/>
</dbReference>
<name>A0A7D7NDK9_9NEIS</name>
<evidence type="ECO:0000313" key="1">
    <source>
        <dbReference type="EMBL" id="QMT41598.1"/>
    </source>
</evidence>
<reference evidence="1 2" key="1">
    <citation type="submission" date="2020-07" db="EMBL/GenBank/DDBJ databases">
        <title>Genomic diversity of species in the Neisseriaceae family.</title>
        <authorList>
            <person name="Vincent A.T."/>
            <person name="Bernet E."/>
            <person name="Veyrier F.J."/>
        </authorList>
    </citation>
    <scope>NUCLEOTIDE SEQUENCE [LARGE SCALE GENOMIC DNA]</scope>
    <source>
        <strain evidence="1 2">DSM 22244</strain>
    </source>
</reference>
<accession>A0A7D7NDK9</accession>
<sequence length="81" mass="8923">MEDEQNDGVRPPKAPQADIEALEQQYPVAKVYLKACDYSDASNYQKAGAGRQAKILLESGGSIEEANKILDNWLPEGAIWD</sequence>
<protein>
    <submittedName>
        <fullName evidence="1">Uncharacterized protein</fullName>
    </submittedName>
</protein>